<dbReference type="PANTHER" id="PTHR18964:SF173">
    <property type="entry name" value="GLUCOKINASE"/>
    <property type="match status" value="1"/>
</dbReference>
<dbReference type="InterPro" id="IPR036388">
    <property type="entry name" value="WH-like_DNA-bd_sf"/>
</dbReference>
<dbReference type="Pfam" id="PF00480">
    <property type="entry name" value="ROK"/>
    <property type="match status" value="1"/>
</dbReference>
<accession>A0ABP9GC03</accession>
<gene>
    <name evidence="2" type="ORF">GCM10023224_16430</name>
</gene>
<dbReference type="InterPro" id="IPR019885">
    <property type="entry name" value="Tscrpt_reg_HTH_AsnC-type_CS"/>
</dbReference>
<dbReference type="InterPro" id="IPR036390">
    <property type="entry name" value="WH_DNA-bd_sf"/>
</dbReference>
<dbReference type="InterPro" id="IPR000600">
    <property type="entry name" value="ROK"/>
</dbReference>
<protein>
    <submittedName>
        <fullName evidence="2">ROK family transcriptional regulator</fullName>
    </submittedName>
</protein>
<reference evidence="3" key="1">
    <citation type="journal article" date="2019" name="Int. J. Syst. Evol. Microbiol.">
        <title>The Global Catalogue of Microorganisms (GCM) 10K type strain sequencing project: providing services to taxonomists for standard genome sequencing and annotation.</title>
        <authorList>
            <consortium name="The Broad Institute Genomics Platform"/>
            <consortium name="The Broad Institute Genome Sequencing Center for Infectious Disease"/>
            <person name="Wu L."/>
            <person name="Ma J."/>
        </authorList>
    </citation>
    <scope>NUCLEOTIDE SEQUENCE [LARGE SCALE GENOMIC DNA]</scope>
    <source>
        <strain evidence="3">JCM 18123</strain>
    </source>
</reference>
<comment type="similarity">
    <text evidence="1">Belongs to the ROK (NagC/XylR) family.</text>
</comment>
<name>A0ABP9GC03_9ACTN</name>
<dbReference type="SUPFAM" id="SSF53067">
    <property type="entry name" value="Actin-like ATPase domain"/>
    <property type="match status" value="1"/>
</dbReference>
<dbReference type="PROSITE" id="PS01125">
    <property type="entry name" value="ROK"/>
    <property type="match status" value="1"/>
</dbReference>
<dbReference type="InterPro" id="IPR049874">
    <property type="entry name" value="ROK_cs"/>
</dbReference>
<organism evidence="2 3">
    <name type="scientific">Streptomonospora halophila</name>
    <dbReference type="NCBI Taxonomy" id="427369"/>
    <lineage>
        <taxon>Bacteria</taxon>
        <taxon>Bacillati</taxon>
        <taxon>Actinomycetota</taxon>
        <taxon>Actinomycetes</taxon>
        <taxon>Streptosporangiales</taxon>
        <taxon>Nocardiopsidaceae</taxon>
        <taxon>Streptomonospora</taxon>
    </lineage>
</organism>
<dbReference type="InterPro" id="IPR043129">
    <property type="entry name" value="ATPase_NBD"/>
</dbReference>
<comment type="caution">
    <text evidence="2">The sequence shown here is derived from an EMBL/GenBank/DDBJ whole genome shotgun (WGS) entry which is preliminary data.</text>
</comment>
<dbReference type="PANTHER" id="PTHR18964">
    <property type="entry name" value="ROK (REPRESSOR, ORF, KINASE) FAMILY"/>
    <property type="match status" value="1"/>
</dbReference>
<evidence type="ECO:0000313" key="3">
    <source>
        <dbReference type="Proteomes" id="UP001499993"/>
    </source>
</evidence>
<evidence type="ECO:0000313" key="2">
    <source>
        <dbReference type="EMBL" id="GAA4936334.1"/>
    </source>
</evidence>
<dbReference type="Gene3D" id="3.30.420.40">
    <property type="match status" value="2"/>
</dbReference>
<evidence type="ECO:0000256" key="1">
    <source>
        <dbReference type="ARBA" id="ARBA00006479"/>
    </source>
</evidence>
<keyword evidence="3" id="KW-1185">Reference proteome</keyword>
<sequence length="398" mass="40267">MGMPRSKAASAAPASSGRVLELIRTGEAATRTEIGRLTGLSRPAVALRVTELLRHGLVTEGATAPSSGGRPPARLEFNAAGGVVLSAVLGISRSQAAVYDLGGGLLAVAGGSPEVEHGPHIALPWLLETWQRLLEECGRSAADVRGSGIGVPGTVEFATGRTETPPVLAGWGGVDIAPLVAERFAAPVVVDNDVNAMALGEHRAVHPGVGDLLFVKVSTGIGAGVVAGGALLRGSLGAAGEIGHIPVRDGGGTPCRCGNTDCLEAVAAGPALLERMAEQGRPVAGVAELAGLAQEGDPDAVRLVRQAGRRLGEVLAGAVNLLNPEVIVLGGLLGRAHDHLVAGVREVVFKRSIPLATRQLRVVGNRSGEQAGLRGAAAAVLESVLAPEAVNARIAAQR</sequence>
<dbReference type="PROSITE" id="PS00519">
    <property type="entry name" value="HTH_ASNC_1"/>
    <property type="match status" value="1"/>
</dbReference>
<dbReference type="EMBL" id="BAABIK010000007">
    <property type="protein sequence ID" value="GAA4936334.1"/>
    <property type="molecule type" value="Genomic_DNA"/>
</dbReference>
<proteinExistence type="inferred from homology"/>
<dbReference type="Gene3D" id="1.10.10.10">
    <property type="entry name" value="Winged helix-like DNA-binding domain superfamily/Winged helix DNA-binding domain"/>
    <property type="match status" value="1"/>
</dbReference>
<dbReference type="Proteomes" id="UP001499993">
    <property type="component" value="Unassembled WGS sequence"/>
</dbReference>
<dbReference type="SUPFAM" id="SSF46785">
    <property type="entry name" value="Winged helix' DNA-binding domain"/>
    <property type="match status" value="1"/>
</dbReference>